<comment type="caution">
    <text evidence="1">The sequence shown here is derived from an EMBL/GenBank/DDBJ whole genome shotgun (WGS) entry which is preliminary data.</text>
</comment>
<organism evidence="1 2">
    <name type="scientific">Novimethylophilus kurashikiensis</name>
    <dbReference type="NCBI Taxonomy" id="1825523"/>
    <lineage>
        <taxon>Bacteria</taxon>
        <taxon>Pseudomonadati</taxon>
        <taxon>Pseudomonadota</taxon>
        <taxon>Betaproteobacteria</taxon>
        <taxon>Nitrosomonadales</taxon>
        <taxon>Methylophilaceae</taxon>
        <taxon>Novimethylophilus</taxon>
    </lineage>
</organism>
<evidence type="ECO:0000313" key="1">
    <source>
        <dbReference type="EMBL" id="GBG14523.1"/>
    </source>
</evidence>
<evidence type="ECO:0000313" key="2">
    <source>
        <dbReference type="Proteomes" id="UP000245081"/>
    </source>
</evidence>
<gene>
    <name evidence="1" type="ORF">NMK_2122</name>
</gene>
<keyword evidence="2" id="KW-1185">Reference proteome</keyword>
<sequence>MSHSIVVSPAEQHWKAPGATPATVGEYLAALEPASADPGNRRWWNGKSWSKPYNVCWPEELKAQARAELDDFFPYWVDARLD</sequence>
<dbReference type="AlphaFoldDB" id="A0A2R5FC64"/>
<accession>A0A2R5FC64</accession>
<dbReference type="RefSeq" id="WP_109015714.1">
    <property type="nucleotide sequence ID" value="NZ_BDOQ01000008.1"/>
</dbReference>
<name>A0A2R5FC64_9PROT</name>
<dbReference type="EMBL" id="BDOQ01000008">
    <property type="protein sequence ID" value="GBG14523.1"/>
    <property type="molecule type" value="Genomic_DNA"/>
</dbReference>
<protein>
    <submittedName>
        <fullName evidence="1">Uncharacterized protein</fullName>
    </submittedName>
</protein>
<dbReference type="Proteomes" id="UP000245081">
    <property type="component" value="Unassembled WGS sequence"/>
</dbReference>
<reference evidence="1 2" key="1">
    <citation type="journal article" date="2018" name="Environ. Microbiol.">
        <title>Isolation and genomic characterization of Novimethylophilus kurashikiensis gen. nov. sp. nov., a new lanthanide-dependent methylotrophic species of Methylophilaceae.</title>
        <authorList>
            <person name="Lv H."/>
            <person name="Sahin N."/>
            <person name="Tani A."/>
        </authorList>
    </citation>
    <scope>NUCLEOTIDE SEQUENCE [LARGE SCALE GENOMIC DNA]</scope>
    <source>
        <strain evidence="1 2">La2-4</strain>
    </source>
</reference>
<proteinExistence type="predicted"/>